<dbReference type="EMBL" id="CAJPIZ010001182">
    <property type="protein sequence ID" value="CAG2103023.1"/>
    <property type="molecule type" value="Genomic_DNA"/>
</dbReference>
<evidence type="ECO:0000313" key="3">
    <source>
        <dbReference type="Proteomes" id="UP000759131"/>
    </source>
</evidence>
<dbReference type="GO" id="GO:0004197">
    <property type="term" value="F:cysteine-type endopeptidase activity"/>
    <property type="evidence" value="ECO:0007669"/>
    <property type="project" value="TreeGrafter"/>
</dbReference>
<dbReference type="PRINTS" id="PR00776">
    <property type="entry name" value="HEMOGLOBNASE"/>
</dbReference>
<dbReference type="Proteomes" id="UP000759131">
    <property type="component" value="Unassembled WGS sequence"/>
</dbReference>
<dbReference type="EMBL" id="OC855757">
    <property type="protein sequence ID" value="CAD7622593.1"/>
    <property type="molecule type" value="Genomic_DNA"/>
</dbReference>
<organism evidence="2">
    <name type="scientific">Medioppia subpectinata</name>
    <dbReference type="NCBI Taxonomy" id="1979941"/>
    <lineage>
        <taxon>Eukaryota</taxon>
        <taxon>Metazoa</taxon>
        <taxon>Ecdysozoa</taxon>
        <taxon>Arthropoda</taxon>
        <taxon>Chelicerata</taxon>
        <taxon>Arachnida</taxon>
        <taxon>Acari</taxon>
        <taxon>Acariformes</taxon>
        <taxon>Sarcoptiformes</taxon>
        <taxon>Oribatida</taxon>
        <taxon>Brachypylina</taxon>
        <taxon>Oppioidea</taxon>
        <taxon>Oppiidae</taxon>
        <taxon>Medioppia</taxon>
    </lineage>
</organism>
<dbReference type="Gene3D" id="3.40.50.1460">
    <property type="match status" value="1"/>
</dbReference>
<dbReference type="PANTHER" id="PTHR12000">
    <property type="entry name" value="HEMOGLOBINASE FAMILY MEMBER"/>
    <property type="match status" value="1"/>
</dbReference>
<dbReference type="InterPro" id="IPR001096">
    <property type="entry name" value="Peptidase_C13"/>
</dbReference>
<dbReference type="GO" id="GO:0005773">
    <property type="term" value="C:vacuole"/>
    <property type="evidence" value="ECO:0007669"/>
    <property type="project" value="GOC"/>
</dbReference>
<evidence type="ECO:0000256" key="1">
    <source>
        <dbReference type="ARBA" id="ARBA00009941"/>
    </source>
</evidence>
<accession>A0A7R9KGV0</accession>
<comment type="similarity">
    <text evidence="1">Belongs to the peptidase C13 family.</text>
</comment>
<dbReference type="GO" id="GO:0006624">
    <property type="term" value="P:vacuolar protein processing"/>
    <property type="evidence" value="ECO:0007669"/>
    <property type="project" value="TreeGrafter"/>
</dbReference>
<protein>
    <recommendedName>
        <fullName evidence="4">Legumain</fullName>
    </recommendedName>
</protein>
<dbReference type="AlphaFoldDB" id="A0A7R9KGV0"/>
<sequence length="156" mass="17914">MGKIWVVLCSGGSRWINYASHANVYHAYHMFRGNGIPDENIIIMHYDDIANNRVNPTPGKVYNDYNKTDVYHGVPKHYTGDEVNPTNFLSVLKGDQTLARSGRPVVNSGPDDHIFVYFTNHGLPDMIWFPSEYLWGEELNTALQEMHINKRYSKLL</sequence>
<proteinExistence type="inferred from homology"/>
<dbReference type="GO" id="GO:0051603">
    <property type="term" value="P:proteolysis involved in protein catabolic process"/>
    <property type="evidence" value="ECO:0007669"/>
    <property type="project" value="TreeGrafter"/>
</dbReference>
<dbReference type="PANTHER" id="PTHR12000:SF42">
    <property type="entry name" value="LEGUMAIN"/>
    <property type="match status" value="1"/>
</dbReference>
<evidence type="ECO:0000313" key="2">
    <source>
        <dbReference type="EMBL" id="CAD7622593.1"/>
    </source>
</evidence>
<dbReference type="OrthoDB" id="9995590at2759"/>
<gene>
    <name evidence="2" type="ORF">OSB1V03_LOCUS3056</name>
</gene>
<name>A0A7R9KGV0_9ACAR</name>
<keyword evidence="3" id="KW-1185">Reference proteome</keyword>
<evidence type="ECO:0008006" key="4">
    <source>
        <dbReference type="Google" id="ProtNLM"/>
    </source>
</evidence>
<reference evidence="2" key="1">
    <citation type="submission" date="2020-11" db="EMBL/GenBank/DDBJ databases">
        <authorList>
            <person name="Tran Van P."/>
        </authorList>
    </citation>
    <scope>NUCLEOTIDE SEQUENCE</scope>
</reference>
<dbReference type="Pfam" id="PF01650">
    <property type="entry name" value="Peptidase_C13"/>
    <property type="match status" value="1"/>
</dbReference>